<feature type="region of interest" description="Disordered" evidence="2">
    <location>
        <begin position="1"/>
        <end position="23"/>
    </location>
</feature>
<organism evidence="4 5">
    <name type="scientific">Candidatus Abzuiibacterium crystallinum</name>
    <dbReference type="NCBI Taxonomy" id="1974748"/>
    <lineage>
        <taxon>Bacteria</taxon>
        <taxon>Pseudomonadati</taxon>
        <taxon>Candidatus Omnitrophota</taxon>
        <taxon>Candidatus Abzuiibacterium</taxon>
    </lineage>
</organism>
<name>A0A2H0LSS9_9BACT</name>
<keyword evidence="4" id="KW-0378">Hydrolase</keyword>
<evidence type="ECO:0000256" key="1">
    <source>
        <dbReference type="ARBA" id="ARBA00010926"/>
    </source>
</evidence>
<dbReference type="CDD" id="cd02859">
    <property type="entry name" value="E_set_AMPKbeta_like_N"/>
    <property type="match status" value="1"/>
</dbReference>
<sequence>MQSDKFQSKNANINVATTKKEKPGQSLVGKAVEFHAFLPQARQVNVAGDFNNWNVKEYALRKDHRGNWNGYVTLKPGRYQYRFYVDGNWVDDPQARETVSNGLGSRNAILEVK</sequence>
<dbReference type="EMBL" id="PCVY01000036">
    <property type="protein sequence ID" value="PIQ86724.1"/>
    <property type="molecule type" value="Genomic_DNA"/>
</dbReference>
<gene>
    <name evidence="4" type="ORF">COV74_03635</name>
</gene>
<feature type="compositionally biased region" description="Polar residues" evidence="2">
    <location>
        <begin position="1"/>
        <end position="17"/>
    </location>
</feature>
<comment type="similarity">
    <text evidence="1">Belongs to the 5'-AMP-activated protein kinase beta subunit family.</text>
</comment>
<dbReference type="InterPro" id="IPR050827">
    <property type="entry name" value="CRP1_MDG1_kinase"/>
</dbReference>
<dbReference type="PANTHER" id="PTHR10343:SF84">
    <property type="entry name" value="5'-AMP-ACTIVATED PROTEIN KINASE SUBUNIT BETA-1"/>
    <property type="match status" value="1"/>
</dbReference>
<feature type="domain" description="AMP-activated protein kinase glycogen-binding" evidence="3">
    <location>
        <begin position="40"/>
        <end position="113"/>
    </location>
</feature>
<dbReference type="SUPFAM" id="SSF81296">
    <property type="entry name" value="E set domains"/>
    <property type="match status" value="1"/>
</dbReference>
<comment type="caution">
    <text evidence="4">The sequence shown here is derived from an EMBL/GenBank/DDBJ whole genome shotgun (WGS) entry which is preliminary data.</text>
</comment>
<protein>
    <submittedName>
        <fullName evidence="4">Glycoside hydrolase</fullName>
    </submittedName>
</protein>
<dbReference type="InterPro" id="IPR032640">
    <property type="entry name" value="AMPK1_CBM"/>
</dbReference>
<dbReference type="Pfam" id="PF16561">
    <property type="entry name" value="AMPK1_CBM"/>
    <property type="match status" value="1"/>
</dbReference>
<dbReference type="GO" id="GO:0016787">
    <property type="term" value="F:hydrolase activity"/>
    <property type="evidence" value="ECO:0007669"/>
    <property type="project" value="UniProtKB-KW"/>
</dbReference>
<accession>A0A2H0LSS9</accession>
<evidence type="ECO:0000259" key="3">
    <source>
        <dbReference type="Pfam" id="PF16561"/>
    </source>
</evidence>
<evidence type="ECO:0000313" key="5">
    <source>
        <dbReference type="Proteomes" id="UP000230859"/>
    </source>
</evidence>
<proteinExistence type="inferred from homology"/>
<dbReference type="Proteomes" id="UP000230859">
    <property type="component" value="Unassembled WGS sequence"/>
</dbReference>
<dbReference type="PANTHER" id="PTHR10343">
    <property type="entry name" value="5'-AMP-ACTIVATED PROTEIN KINASE , BETA SUBUNIT"/>
    <property type="match status" value="1"/>
</dbReference>
<dbReference type="Gene3D" id="2.60.40.10">
    <property type="entry name" value="Immunoglobulins"/>
    <property type="match status" value="1"/>
</dbReference>
<dbReference type="InterPro" id="IPR014756">
    <property type="entry name" value="Ig_E-set"/>
</dbReference>
<dbReference type="AlphaFoldDB" id="A0A2H0LSS9"/>
<dbReference type="InterPro" id="IPR013783">
    <property type="entry name" value="Ig-like_fold"/>
</dbReference>
<reference evidence="4 5" key="1">
    <citation type="submission" date="2017-09" db="EMBL/GenBank/DDBJ databases">
        <title>Depth-based differentiation of microbial function through sediment-hosted aquifers and enrichment of novel symbionts in the deep terrestrial subsurface.</title>
        <authorList>
            <person name="Probst A.J."/>
            <person name="Ladd B."/>
            <person name="Jarett J.K."/>
            <person name="Geller-Mcgrath D.E."/>
            <person name="Sieber C.M."/>
            <person name="Emerson J.B."/>
            <person name="Anantharaman K."/>
            <person name="Thomas B.C."/>
            <person name="Malmstrom R."/>
            <person name="Stieglmeier M."/>
            <person name="Klingl A."/>
            <person name="Woyke T."/>
            <person name="Ryan C.M."/>
            <person name="Banfield J.F."/>
        </authorList>
    </citation>
    <scope>NUCLEOTIDE SEQUENCE [LARGE SCALE GENOMIC DNA]</scope>
    <source>
        <strain evidence="4">CG11_big_fil_rev_8_21_14_0_20_45_26</strain>
    </source>
</reference>
<evidence type="ECO:0000313" key="4">
    <source>
        <dbReference type="EMBL" id="PIQ86724.1"/>
    </source>
</evidence>
<evidence type="ECO:0000256" key="2">
    <source>
        <dbReference type="SAM" id="MobiDB-lite"/>
    </source>
</evidence>